<dbReference type="OrthoDB" id="5941093at2"/>
<evidence type="ECO:0008006" key="3">
    <source>
        <dbReference type="Google" id="ProtNLM"/>
    </source>
</evidence>
<protein>
    <recommendedName>
        <fullName evidence="3">Lactate dehydrogenase</fullName>
    </recommendedName>
</protein>
<name>A0A4Y9S2G4_9BURK</name>
<sequence>MTAISSVSSRPLAVVPIWPERRPDDALIASDGVMPQAAVSSSPAGLASLQPPLLNALSWKTRSSDALTSLMTVNFGASTLLDRLQGLGAAALQRFGSEAGDFSQAVSRLNSGGGQSAYQVALKIRLADGVDVSVGMDSKGDSLALQIKSSGQLSAADRHAVTGMATAFQNAIDGMTRSSGLDFSGLLDLDPALVASIDLQTKYTFQGREVQSQEFHADQSARSFSSVGQDGSIKLGIDLRQLAAMGNARQRQTGVQAYLKQFDEAGVRGHAHAATLASFKDAFSQMIGASSTTAADQRATPLSEDDLALLSGVPDFSASISDTPVSSNPMRLEETDTFSYRVEQGTSISAHGQGNRAISQRRHAHLEASFHESLRAGMPLALDNSRQSQNYAYKRVSEDAVSDTEIRHDNGLMTSAATGQTVSRSTQEWKYLMGVLTGQTTTPETSTVKRDLLKELLPKGARAARAAL</sequence>
<evidence type="ECO:0000313" key="1">
    <source>
        <dbReference type="EMBL" id="TFW15669.1"/>
    </source>
</evidence>
<dbReference type="RefSeq" id="WP_135204416.1">
    <property type="nucleotide sequence ID" value="NZ_SPVG01000250.1"/>
</dbReference>
<organism evidence="1 2">
    <name type="scientific">Duganella callida</name>
    <dbReference type="NCBI Taxonomy" id="2561932"/>
    <lineage>
        <taxon>Bacteria</taxon>
        <taxon>Pseudomonadati</taxon>
        <taxon>Pseudomonadota</taxon>
        <taxon>Betaproteobacteria</taxon>
        <taxon>Burkholderiales</taxon>
        <taxon>Oxalobacteraceae</taxon>
        <taxon>Telluria group</taxon>
        <taxon>Duganella</taxon>
    </lineage>
</organism>
<accession>A0A4Y9S2G4</accession>
<evidence type="ECO:0000313" key="2">
    <source>
        <dbReference type="Proteomes" id="UP000297729"/>
    </source>
</evidence>
<comment type="caution">
    <text evidence="1">The sequence shown here is derived from an EMBL/GenBank/DDBJ whole genome shotgun (WGS) entry which is preliminary data.</text>
</comment>
<dbReference type="EMBL" id="SPVG01000250">
    <property type="protein sequence ID" value="TFW15669.1"/>
    <property type="molecule type" value="Genomic_DNA"/>
</dbReference>
<reference evidence="1 2" key="1">
    <citation type="submission" date="2019-03" db="EMBL/GenBank/DDBJ databases">
        <title>Draft Genome Sequence of Duganella callidus sp. nov., a Novel Duganella Species Isolated from Cultivated Soil.</title>
        <authorList>
            <person name="Raths R."/>
            <person name="Peta V."/>
            <person name="Bucking H."/>
        </authorList>
    </citation>
    <scope>NUCLEOTIDE SEQUENCE [LARGE SCALE GENOMIC DNA]</scope>
    <source>
        <strain evidence="1 2">DN04</strain>
    </source>
</reference>
<dbReference type="AlphaFoldDB" id="A0A4Y9S2G4"/>
<keyword evidence="2" id="KW-1185">Reference proteome</keyword>
<gene>
    <name evidence="1" type="ORF">E4L98_25905</name>
</gene>
<proteinExistence type="predicted"/>
<dbReference type="Proteomes" id="UP000297729">
    <property type="component" value="Unassembled WGS sequence"/>
</dbReference>